<comment type="catalytic activity">
    <reaction evidence="13 14">
        <text>[thioredoxin]-disulfide + sulfite + AMP + 2 H(+) = adenosine 5'-phosphosulfate + [thioredoxin]-dithiol</text>
        <dbReference type="Rhea" id="RHEA:21976"/>
        <dbReference type="Rhea" id="RHEA-COMP:10698"/>
        <dbReference type="Rhea" id="RHEA-COMP:10700"/>
        <dbReference type="ChEBI" id="CHEBI:15378"/>
        <dbReference type="ChEBI" id="CHEBI:17359"/>
        <dbReference type="ChEBI" id="CHEBI:29950"/>
        <dbReference type="ChEBI" id="CHEBI:50058"/>
        <dbReference type="ChEBI" id="CHEBI:58243"/>
        <dbReference type="ChEBI" id="CHEBI:456215"/>
        <dbReference type="EC" id="1.8.4.10"/>
    </reaction>
</comment>
<feature type="binding site" evidence="14">
    <location>
        <position position="214"/>
    </location>
    <ligand>
        <name>[4Fe-4S] cluster</name>
        <dbReference type="ChEBI" id="CHEBI:49883"/>
    </ligand>
</feature>
<evidence type="ECO:0000259" key="15">
    <source>
        <dbReference type="Pfam" id="PF01507"/>
    </source>
</evidence>
<dbReference type="Proteomes" id="UP000662747">
    <property type="component" value="Chromosome"/>
</dbReference>
<comment type="subcellular location">
    <subcellularLocation>
        <location evidence="14">Cytoplasm</location>
    </subcellularLocation>
</comment>
<dbReference type="PANTHER" id="PTHR46482:SF9">
    <property type="entry name" value="5'-ADENYLYLSULFATE REDUCTASE 1, CHLOROPLASTIC"/>
    <property type="match status" value="1"/>
</dbReference>
<dbReference type="NCBIfam" id="TIGR02055">
    <property type="entry name" value="APS_reductase"/>
    <property type="match status" value="1"/>
</dbReference>
<feature type="binding site" evidence="14">
    <location>
        <position position="217"/>
    </location>
    <ligand>
        <name>[4Fe-4S] cluster</name>
        <dbReference type="ChEBI" id="CHEBI:49883"/>
    </ligand>
</feature>
<evidence type="ECO:0000313" key="17">
    <source>
        <dbReference type="Proteomes" id="UP000662747"/>
    </source>
</evidence>
<evidence type="ECO:0000256" key="8">
    <source>
        <dbReference type="ARBA" id="ARBA00024327"/>
    </source>
</evidence>
<dbReference type="NCBIfam" id="NF002537">
    <property type="entry name" value="PRK02090.1"/>
    <property type="match status" value="1"/>
</dbReference>
<dbReference type="EC" id="1.8.4.10" evidence="9 14"/>
<accession>A0ABX7NN50</accession>
<dbReference type="InterPro" id="IPR011798">
    <property type="entry name" value="APS_reductase"/>
</dbReference>
<evidence type="ECO:0000256" key="2">
    <source>
        <dbReference type="ARBA" id="ARBA00022490"/>
    </source>
</evidence>
<evidence type="ECO:0000256" key="5">
    <source>
        <dbReference type="ARBA" id="ARBA00023004"/>
    </source>
</evidence>
<name>A0ABX7NN50_9BACT</name>
<evidence type="ECO:0000256" key="6">
    <source>
        <dbReference type="ARBA" id="ARBA00023014"/>
    </source>
</evidence>
<comment type="similarity">
    <text evidence="1 14">Belongs to the PAPS reductase family. CysH subfamily.</text>
</comment>
<reference evidence="16 17" key="1">
    <citation type="submission" date="2021-02" db="EMBL/GenBank/DDBJ databases">
        <title>De Novo genome assembly of isolated myxobacteria.</title>
        <authorList>
            <person name="Stevens D.C."/>
        </authorList>
    </citation>
    <scope>NUCLEOTIDE SEQUENCE [LARGE SCALE GENOMIC DNA]</scope>
    <source>
        <strain evidence="17">SCPEA02</strain>
    </source>
</reference>
<protein>
    <recommendedName>
        <fullName evidence="10 14">Adenosine 5'-phosphosulfate reductase</fullName>
        <shortName evidence="14">APS reductase</shortName>
        <ecNumber evidence="9 14">1.8.4.10</ecNumber>
    </recommendedName>
    <alternativeName>
        <fullName evidence="12 14">5'-adenylylsulfate reductase</fullName>
    </alternativeName>
    <alternativeName>
        <fullName evidence="11 14">Thioredoxin-dependent 5'-adenylylsulfate reductase</fullName>
    </alternativeName>
</protein>
<keyword evidence="2 14" id="KW-0963">Cytoplasm</keyword>
<keyword evidence="6 14" id="KW-0411">Iron-sulfur</keyword>
<evidence type="ECO:0000313" key="16">
    <source>
        <dbReference type="EMBL" id="QSQ18826.1"/>
    </source>
</evidence>
<dbReference type="InterPro" id="IPR002500">
    <property type="entry name" value="PAPS_reduct_dom"/>
</dbReference>
<dbReference type="Gene3D" id="3.40.50.620">
    <property type="entry name" value="HUPs"/>
    <property type="match status" value="1"/>
</dbReference>
<dbReference type="SUPFAM" id="SSF52402">
    <property type="entry name" value="Adenine nucleotide alpha hydrolases-like"/>
    <property type="match status" value="1"/>
</dbReference>
<gene>
    <name evidence="14" type="primary">cysH</name>
    <name evidence="16" type="ORF">JY651_26065</name>
</gene>
<feature type="binding site" evidence="14">
    <location>
        <position position="131"/>
    </location>
    <ligand>
        <name>[4Fe-4S] cluster</name>
        <dbReference type="ChEBI" id="CHEBI:49883"/>
    </ligand>
</feature>
<comment type="cofactor">
    <cofactor evidence="14">
        <name>[4Fe-4S] cluster</name>
        <dbReference type="ChEBI" id="CHEBI:49883"/>
    </cofactor>
    <text evidence="14">Binds 1 [4Fe-4S] cluster per subunit.</text>
</comment>
<dbReference type="Pfam" id="PF01507">
    <property type="entry name" value="PAPS_reduct"/>
    <property type="match status" value="1"/>
</dbReference>
<keyword evidence="17" id="KW-1185">Reference proteome</keyword>
<evidence type="ECO:0000256" key="13">
    <source>
        <dbReference type="ARBA" id="ARBA00048441"/>
    </source>
</evidence>
<evidence type="ECO:0000256" key="3">
    <source>
        <dbReference type="ARBA" id="ARBA00022723"/>
    </source>
</evidence>
<sequence>MSSPLSATTLAASSPSALLDEARALANAPVEEVFTWVERRLGARAAIASSFGVEDMVLIDLARKHAPSLRVFTLDTGRLPPETYELIEVVRNRYGLAVETFFPERARVETLESTKGYFSFRKSLEARKECCAIRKVEPLRRALAGREAWMTGLRREQSVTRTAIEFVEADAEHGGLLKLNPLATWTRQDVWAYVKEHAVPYNSLHDRGYPSIGCAPCTRAVKPYEDERAGRWWWEAREHSECGLHPVR</sequence>
<dbReference type="PIRSF" id="PIRSF000857">
    <property type="entry name" value="PAPS_reductase"/>
    <property type="match status" value="1"/>
</dbReference>
<keyword evidence="4 14" id="KW-0560">Oxidoreductase</keyword>
<dbReference type="CDD" id="cd23945">
    <property type="entry name" value="PAPS_reductase"/>
    <property type="match status" value="1"/>
</dbReference>
<dbReference type="InterPro" id="IPR004511">
    <property type="entry name" value="PAPS/APS_Rdtase"/>
</dbReference>
<proteinExistence type="inferred from homology"/>
<evidence type="ECO:0000256" key="10">
    <source>
        <dbReference type="ARBA" id="ARBA00029514"/>
    </source>
</evidence>
<feature type="domain" description="Phosphoadenosine phosphosulphate reductase" evidence="15">
    <location>
        <begin position="46"/>
        <end position="220"/>
    </location>
</feature>
<keyword evidence="3 14" id="KW-0479">Metal-binding</keyword>
<dbReference type="GO" id="GO:0004604">
    <property type="term" value="F:phosphoadenylyl-sulfate reductase (thioredoxin) activity"/>
    <property type="evidence" value="ECO:0007669"/>
    <property type="project" value="UniProtKB-EC"/>
</dbReference>
<dbReference type="RefSeq" id="WP_206720414.1">
    <property type="nucleotide sequence ID" value="NZ_CP071090.1"/>
</dbReference>
<evidence type="ECO:0000256" key="14">
    <source>
        <dbReference type="HAMAP-Rule" id="MF_00063"/>
    </source>
</evidence>
<dbReference type="InterPro" id="IPR014729">
    <property type="entry name" value="Rossmann-like_a/b/a_fold"/>
</dbReference>
<comment type="function">
    <text evidence="7 14">Catalyzes the formation of sulfite from adenosine 5'-phosphosulfate (APS) using thioredoxin as an electron donor.</text>
</comment>
<organism evidence="16 17">
    <name type="scientific">Pyxidicoccus parkwayensis</name>
    <dbReference type="NCBI Taxonomy" id="2813578"/>
    <lineage>
        <taxon>Bacteria</taxon>
        <taxon>Pseudomonadati</taxon>
        <taxon>Myxococcota</taxon>
        <taxon>Myxococcia</taxon>
        <taxon>Myxococcales</taxon>
        <taxon>Cystobacterineae</taxon>
        <taxon>Myxococcaceae</taxon>
        <taxon>Pyxidicoccus</taxon>
    </lineage>
</organism>
<evidence type="ECO:0000256" key="7">
    <source>
        <dbReference type="ARBA" id="ARBA00024298"/>
    </source>
</evidence>
<dbReference type="EMBL" id="CP071090">
    <property type="protein sequence ID" value="QSQ18826.1"/>
    <property type="molecule type" value="Genomic_DNA"/>
</dbReference>
<dbReference type="HAMAP" id="MF_00063">
    <property type="entry name" value="CysH"/>
    <property type="match status" value="1"/>
</dbReference>
<evidence type="ECO:0000256" key="11">
    <source>
        <dbReference type="ARBA" id="ARBA00030894"/>
    </source>
</evidence>
<dbReference type="NCBIfam" id="TIGR00434">
    <property type="entry name" value="cysH"/>
    <property type="match status" value="1"/>
</dbReference>
<dbReference type="PANTHER" id="PTHR46482">
    <property type="entry name" value="5'-ADENYLYLSULFATE REDUCTASE 3, CHLOROPLASTIC"/>
    <property type="match status" value="1"/>
</dbReference>
<evidence type="ECO:0000256" key="12">
    <source>
        <dbReference type="ARBA" id="ARBA00032041"/>
    </source>
</evidence>
<feature type="active site" description="Nucleophile; cysteine thiosulfonate intermediate" evidence="14">
    <location>
        <position position="242"/>
    </location>
</feature>
<comment type="pathway">
    <text evidence="8 14">Sulfur metabolism; hydrogen sulfide biosynthesis; sulfite from sulfate.</text>
</comment>
<evidence type="ECO:0000256" key="4">
    <source>
        <dbReference type="ARBA" id="ARBA00023002"/>
    </source>
</evidence>
<keyword evidence="5 14" id="KW-0408">Iron</keyword>
<feature type="binding site" evidence="14">
    <location>
        <position position="130"/>
    </location>
    <ligand>
        <name>[4Fe-4S] cluster</name>
        <dbReference type="ChEBI" id="CHEBI:49883"/>
    </ligand>
</feature>
<evidence type="ECO:0000256" key="1">
    <source>
        <dbReference type="ARBA" id="ARBA00009732"/>
    </source>
</evidence>
<evidence type="ECO:0000256" key="9">
    <source>
        <dbReference type="ARBA" id="ARBA00024386"/>
    </source>
</evidence>